<dbReference type="Proteomes" id="UP000516384">
    <property type="component" value="Chromosome"/>
</dbReference>
<organism evidence="2 3">
    <name type="scientific">Paenibacillus peoriae</name>
    <dbReference type="NCBI Taxonomy" id="59893"/>
    <lineage>
        <taxon>Bacteria</taxon>
        <taxon>Bacillati</taxon>
        <taxon>Bacillota</taxon>
        <taxon>Bacilli</taxon>
        <taxon>Bacillales</taxon>
        <taxon>Paenibacillaceae</taxon>
        <taxon>Paenibacillus</taxon>
    </lineage>
</organism>
<evidence type="ECO:0000313" key="3">
    <source>
        <dbReference type="Proteomes" id="UP000516384"/>
    </source>
</evidence>
<sequence>MNIYKHLLVAPIVLSLTLIGSVNAFASGEPSKLSELDSLTLPKDHVITPQALLLDNDVTFPGEGTSYFNYSGTADLRFYIKNTGNKRIHVELNFPGGARNLMRITLAPGEFTTNNFPLYDVYGPSANGQYSVYVYNDDGSRGSYHVSARTLE</sequence>
<dbReference type="EMBL" id="CP061172">
    <property type="protein sequence ID" value="QNR66671.1"/>
    <property type="molecule type" value="Genomic_DNA"/>
</dbReference>
<keyword evidence="1" id="KW-0732">Signal</keyword>
<protein>
    <submittedName>
        <fullName evidence="2">Uncharacterized protein</fullName>
    </submittedName>
</protein>
<dbReference type="AlphaFoldDB" id="A0A7H0Y6G3"/>
<accession>A0A7H0Y6G3</accession>
<feature type="chain" id="PRO_5028947213" evidence="1">
    <location>
        <begin position="27"/>
        <end position="152"/>
    </location>
</feature>
<dbReference type="RefSeq" id="WP_190297914.1">
    <property type="nucleotide sequence ID" value="NZ_CP061172.1"/>
</dbReference>
<proteinExistence type="predicted"/>
<evidence type="ECO:0000313" key="2">
    <source>
        <dbReference type="EMBL" id="QNR66671.1"/>
    </source>
</evidence>
<feature type="signal peptide" evidence="1">
    <location>
        <begin position="1"/>
        <end position="26"/>
    </location>
</feature>
<gene>
    <name evidence="2" type="ORF">IAQ67_23120</name>
</gene>
<evidence type="ECO:0000256" key="1">
    <source>
        <dbReference type="SAM" id="SignalP"/>
    </source>
</evidence>
<reference evidence="2 3" key="1">
    <citation type="submission" date="2020-09" db="EMBL/GenBank/DDBJ databases">
        <title>Characterization of Paenibacillus peoriae strain ZF390 with broad-spectrum antimicrobial activity as a potential biocontrol agent.</title>
        <authorList>
            <person name="Li L."/>
            <person name="Zhao Y."/>
            <person name="Li B."/>
            <person name="Xie X."/>
        </authorList>
    </citation>
    <scope>NUCLEOTIDE SEQUENCE [LARGE SCALE GENOMIC DNA]</scope>
    <source>
        <strain evidence="2 3">ZF390</strain>
    </source>
</reference>
<name>A0A7H0Y6G3_9BACL</name>